<dbReference type="OrthoDB" id="5289858at2"/>
<dbReference type="PROSITE" id="PS51257">
    <property type="entry name" value="PROKAR_LIPOPROTEIN"/>
    <property type="match status" value="1"/>
</dbReference>
<evidence type="ECO:0008006" key="4">
    <source>
        <dbReference type="Google" id="ProtNLM"/>
    </source>
</evidence>
<dbReference type="RefSeq" id="WP_074294452.1">
    <property type="nucleotide sequence ID" value="NZ_FSRU01000001.1"/>
</dbReference>
<keyword evidence="3" id="KW-1185">Reference proteome</keyword>
<dbReference type="Pfam" id="PF11925">
    <property type="entry name" value="DUF3443"/>
    <property type="match status" value="1"/>
</dbReference>
<evidence type="ECO:0000313" key="2">
    <source>
        <dbReference type="EMBL" id="SIO10613.1"/>
    </source>
</evidence>
<dbReference type="Proteomes" id="UP000185151">
    <property type="component" value="Unassembled WGS sequence"/>
</dbReference>
<name>A0A1N6GSX7_9BURK</name>
<sequence length="435" mass="43186">MRQLAWIIVATLGLGLAGCGGGGGSDTPAPTATNTSNGTNTPVNSPSVSSSNTLAVDASAVPAAVNSTNAIPVTVSATGIQNQPMVSVTLCAPGTNATGATCTTIPNVLVDTGSYGLRLFRSVIPSATFAALGAVNDTGSGLPLAECADFVSAYGWGTVHTADVKLGTEIAGSVPIHVMADSALTASVPSACVTGTYLSAPTALGANGIIGIGVNKQDCGSGCVNTPQDQFYYTNAGNVTTATLSQQVTNPATMFAQDNNGVILEMAQVADSGSTTATGTLVFGIDTQSNNGLNGTGATLIPTVSGGNFTASFNGATLFNGAFLDSGSSALFFGDLTIPHASSSNSSLYIPTATVGRTATLFTGNSGTATVGFNIANGFTLSASGNNAFNDLGAYSSGTLDFGLPFFYGRHVYYGFTGATSTGGGTGPYVAYVSN</sequence>
<feature type="region of interest" description="Disordered" evidence="1">
    <location>
        <begin position="23"/>
        <end position="51"/>
    </location>
</feature>
<gene>
    <name evidence="2" type="ORF">SAMN05444165_0946</name>
</gene>
<feature type="compositionally biased region" description="Low complexity" evidence="1">
    <location>
        <begin position="39"/>
        <end position="51"/>
    </location>
</feature>
<evidence type="ECO:0000313" key="3">
    <source>
        <dbReference type="Proteomes" id="UP000185151"/>
    </source>
</evidence>
<protein>
    <recommendedName>
        <fullName evidence="4">DUF3443 domain-containing protein</fullName>
    </recommendedName>
</protein>
<dbReference type="InterPro" id="IPR021847">
    <property type="entry name" value="DUF3443"/>
</dbReference>
<organism evidence="2 3">
    <name type="scientific">Paraburkholderia phenazinium</name>
    <dbReference type="NCBI Taxonomy" id="60549"/>
    <lineage>
        <taxon>Bacteria</taxon>
        <taxon>Pseudomonadati</taxon>
        <taxon>Pseudomonadota</taxon>
        <taxon>Betaproteobacteria</taxon>
        <taxon>Burkholderiales</taxon>
        <taxon>Burkholderiaceae</taxon>
        <taxon>Paraburkholderia</taxon>
    </lineage>
</organism>
<accession>A0A1N6GSX7</accession>
<evidence type="ECO:0000256" key="1">
    <source>
        <dbReference type="SAM" id="MobiDB-lite"/>
    </source>
</evidence>
<proteinExistence type="predicted"/>
<dbReference type="AlphaFoldDB" id="A0A1N6GSX7"/>
<dbReference type="EMBL" id="FSRU01000001">
    <property type="protein sequence ID" value="SIO10613.1"/>
    <property type="molecule type" value="Genomic_DNA"/>
</dbReference>
<feature type="compositionally biased region" description="Polar residues" evidence="1">
    <location>
        <begin position="28"/>
        <end position="38"/>
    </location>
</feature>
<reference evidence="2 3" key="1">
    <citation type="submission" date="2016-11" db="EMBL/GenBank/DDBJ databases">
        <authorList>
            <person name="Jaros S."/>
            <person name="Januszkiewicz K."/>
            <person name="Wedrychowicz H."/>
        </authorList>
    </citation>
    <scope>NUCLEOTIDE SEQUENCE [LARGE SCALE GENOMIC DNA]</scope>
    <source>
        <strain evidence="2 3">GAS95</strain>
    </source>
</reference>